<reference evidence="2" key="2">
    <citation type="submission" date="2021-04" db="EMBL/GenBank/DDBJ databases">
        <authorList>
            <person name="Wen M.-L."/>
            <person name="Han X.-L."/>
            <person name="Xiong J."/>
        </authorList>
    </citation>
    <scope>NUCLEOTIDE SEQUENCE</scope>
    <source>
        <strain evidence="2">AGR0001</strain>
    </source>
</reference>
<dbReference type="InterPro" id="IPR024078">
    <property type="entry name" value="LmbE-like_dom_sf"/>
</dbReference>
<dbReference type="GO" id="GO:0016137">
    <property type="term" value="P:glycoside metabolic process"/>
    <property type="evidence" value="ECO:0007669"/>
    <property type="project" value="UniProtKB-ARBA"/>
</dbReference>
<name>A0A8B1NEX6_9ACTN</name>
<dbReference type="InterPro" id="IPR003737">
    <property type="entry name" value="GlcNAc_PI_deacetylase-related"/>
</dbReference>
<dbReference type="PANTHER" id="PTHR12993:SF26">
    <property type="entry name" value="1D-MYO-INOSITOL 2-ACETAMIDO-2-DEOXY-ALPHA-D-GLUCOPYRANOSIDE DEACETYLASE"/>
    <property type="match status" value="1"/>
</dbReference>
<dbReference type="SUPFAM" id="SSF102588">
    <property type="entry name" value="LmbE-like"/>
    <property type="match status" value="1"/>
</dbReference>
<dbReference type="PANTHER" id="PTHR12993">
    <property type="entry name" value="N-ACETYLGLUCOSAMINYL-PHOSPHATIDYLINOSITOL DE-N-ACETYLASE-RELATED"/>
    <property type="match status" value="1"/>
</dbReference>
<dbReference type="Gene3D" id="3.40.50.10320">
    <property type="entry name" value="LmbE-like"/>
    <property type="match status" value="1"/>
</dbReference>
<reference evidence="2" key="1">
    <citation type="journal article" date="2012" name="J. Bacteriol.">
        <title>Genome Sequence of Streptomyces auratus Strain AGR0001, a Phoslactomycin-Producing Actinomycete.</title>
        <authorList>
            <person name="Han X."/>
            <person name="Li M."/>
            <person name="Ding Z."/>
            <person name="Zhao J."/>
            <person name="Ji K."/>
            <person name="Wen M."/>
            <person name="Lu T."/>
        </authorList>
    </citation>
    <scope>NUCLEOTIDE SEQUENCE</scope>
    <source>
        <strain evidence="2">AGR0001</strain>
    </source>
</reference>
<keyword evidence="1" id="KW-0862">Zinc</keyword>
<gene>
    <name evidence="2" type="ORF">SU9_016465</name>
</gene>
<keyword evidence="3" id="KW-1185">Reference proteome</keyword>
<evidence type="ECO:0000256" key="1">
    <source>
        <dbReference type="ARBA" id="ARBA00022833"/>
    </source>
</evidence>
<dbReference type="OrthoDB" id="158614at2"/>
<proteinExistence type="predicted"/>
<dbReference type="KEGG" id="sauh:SU9_016465"/>
<accession>A0A8B1NEX6</accession>
<sequence>MRHTCLFFHAHPDDEALLTAGTMAGLARRGHRVVLVLATAGERGLTSTALRDSGLAGVRRAEAHASARILGCARVAFLGYADSGHVGTPAAPAPGGAQPFATADVGEAAGRLAALLTEEHADLLTVYDPAGGYGHPDHVQVHRVGYRAAQLAGTPVVLEATVDRTLLLRGLRAASWVHRFPPQFDRDSFRQAYGARADITHRIPVKRYWRAKRASLAAHLSQAQGGDSERTLAALGRLPGPAFRQVLGTEWYIQRGLPAGPVLRDPLATLAGTAPTAARR</sequence>
<dbReference type="AlphaFoldDB" id="A0A8B1NEX6"/>
<dbReference type="GO" id="GO:0016811">
    <property type="term" value="F:hydrolase activity, acting on carbon-nitrogen (but not peptide) bonds, in linear amides"/>
    <property type="evidence" value="ECO:0007669"/>
    <property type="project" value="TreeGrafter"/>
</dbReference>
<organism evidence="2 3">
    <name type="scientific">Streptomyces auratus AGR0001</name>
    <dbReference type="NCBI Taxonomy" id="1160718"/>
    <lineage>
        <taxon>Bacteria</taxon>
        <taxon>Bacillati</taxon>
        <taxon>Actinomycetota</taxon>
        <taxon>Actinomycetes</taxon>
        <taxon>Kitasatosporales</taxon>
        <taxon>Streptomycetaceae</taxon>
        <taxon>Streptomyces</taxon>
    </lineage>
</organism>
<dbReference type="RefSeq" id="WP_106430399.1">
    <property type="nucleotide sequence ID" value="NZ_CP072931.1"/>
</dbReference>
<dbReference type="Proteomes" id="UP000009036">
    <property type="component" value="Chromosome"/>
</dbReference>
<protein>
    <submittedName>
        <fullName evidence="2">PIG-L family deacetylase</fullName>
    </submittedName>
</protein>
<evidence type="ECO:0000313" key="2">
    <source>
        <dbReference type="EMBL" id="QTZ92875.1"/>
    </source>
</evidence>
<evidence type="ECO:0000313" key="3">
    <source>
        <dbReference type="Proteomes" id="UP000009036"/>
    </source>
</evidence>
<dbReference type="EMBL" id="CP072931">
    <property type="protein sequence ID" value="QTZ92875.1"/>
    <property type="molecule type" value="Genomic_DNA"/>
</dbReference>
<dbReference type="Pfam" id="PF02585">
    <property type="entry name" value="PIG-L"/>
    <property type="match status" value="1"/>
</dbReference>